<feature type="transmembrane region" description="Helical" evidence="5">
    <location>
        <begin position="196"/>
        <end position="216"/>
    </location>
</feature>
<dbReference type="GO" id="GO:0005886">
    <property type="term" value="C:plasma membrane"/>
    <property type="evidence" value="ECO:0007669"/>
    <property type="project" value="TreeGrafter"/>
</dbReference>
<dbReference type="InterPro" id="IPR036259">
    <property type="entry name" value="MFS_trans_sf"/>
</dbReference>
<organism evidence="6 7">
    <name type="scientific">Cyphellophora attinorum</name>
    <dbReference type="NCBI Taxonomy" id="1664694"/>
    <lineage>
        <taxon>Eukaryota</taxon>
        <taxon>Fungi</taxon>
        <taxon>Dikarya</taxon>
        <taxon>Ascomycota</taxon>
        <taxon>Pezizomycotina</taxon>
        <taxon>Eurotiomycetes</taxon>
        <taxon>Chaetothyriomycetidae</taxon>
        <taxon>Chaetothyriales</taxon>
        <taxon>Cyphellophoraceae</taxon>
        <taxon>Cyphellophora</taxon>
    </lineage>
</organism>
<dbReference type="Pfam" id="PF00083">
    <property type="entry name" value="Sugar_tr"/>
    <property type="match status" value="1"/>
</dbReference>
<dbReference type="STRING" id="1664694.A0A0N1NVN2"/>
<dbReference type="VEuPathDB" id="FungiDB:AB675_9937"/>
<dbReference type="OrthoDB" id="6770063at2759"/>
<dbReference type="InterPro" id="IPR005828">
    <property type="entry name" value="MFS_sugar_transport-like"/>
</dbReference>
<dbReference type="Proteomes" id="UP000038010">
    <property type="component" value="Unassembled WGS sequence"/>
</dbReference>
<protein>
    <submittedName>
        <fullName evidence="6">Putative transporter</fullName>
    </submittedName>
</protein>
<evidence type="ECO:0000256" key="5">
    <source>
        <dbReference type="SAM" id="Phobius"/>
    </source>
</evidence>
<name>A0A0N1NVN2_9EURO</name>
<keyword evidence="4 5" id="KW-0472">Membrane</keyword>
<proteinExistence type="predicted"/>
<keyword evidence="3 5" id="KW-1133">Transmembrane helix</keyword>
<feature type="transmembrane region" description="Helical" evidence="5">
    <location>
        <begin position="144"/>
        <end position="165"/>
    </location>
</feature>
<dbReference type="SUPFAM" id="SSF103473">
    <property type="entry name" value="MFS general substrate transporter"/>
    <property type="match status" value="1"/>
</dbReference>
<feature type="transmembrane region" description="Helical" evidence="5">
    <location>
        <begin position="75"/>
        <end position="95"/>
    </location>
</feature>
<evidence type="ECO:0000313" key="6">
    <source>
        <dbReference type="EMBL" id="KPI35330.1"/>
    </source>
</evidence>
<dbReference type="AlphaFoldDB" id="A0A0N1NVN2"/>
<keyword evidence="7" id="KW-1185">Reference proteome</keyword>
<dbReference type="GO" id="GO:0022857">
    <property type="term" value="F:transmembrane transporter activity"/>
    <property type="evidence" value="ECO:0007669"/>
    <property type="project" value="InterPro"/>
</dbReference>
<evidence type="ECO:0000256" key="4">
    <source>
        <dbReference type="ARBA" id="ARBA00023136"/>
    </source>
</evidence>
<dbReference type="Gene3D" id="1.20.1250.20">
    <property type="entry name" value="MFS general substrate transporter like domains"/>
    <property type="match status" value="1"/>
</dbReference>
<comment type="caution">
    <text evidence="6">The sequence shown here is derived from an EMBL/GenBank/DDBJ whole genome shotgun (WGS) entry which is preliminary data.</text>
</comment>
<evidence type="ECO:0000256" key="2">
    <source>
        <dbReference type="ARBA" id="ARBA00022692"/>
    </source>
</evidence>
<dbReference type="PANTHER" id="PTHR23502">
    <property type="entry name" value="MAJOR FACILITATOR SUPERFAMILY"/>
    <property type="match status" value="1"/>
</dbReference>
<sequence>MKETMGPAELETGSAVRLTPMAATASITESIALSRVDIGGHFAEPQFSNPETLTPLRLPEDFPLRPLFWPKTRKWLATLLVSAFAFIQPLTETMLTPCEEPITKTLSMTHSSQWYLTNSLILIGIGLGPLILAPLSEVYGRRPVLLGGSTFFIVWNTAGGGVRAIDQLLAFRALSGFGACVADASREASSGADWRWVFWATSAAAATVLITAFLFLQETFVPRIERKWLKKQHNPTTNNAMTLNDALKIVHPLNNCHHHPHPQKDPQLHFIALMRTNLQRPLRMLLTQPIVQLLALYMAMLYGIMFLFLFAYPLLWNRIYHQSSTIASLNYISCAIGSF</sequence>
<comment type="subcellular location">
    <subcellularLocation>
        <location evidence="1">Membrane</location>
        <topology evidence="1">Multi-pass membrane protein</topology>
    </subcellularLocation>
</comment>
<evidence type="ECO:0000256" key="3">
    <source>
        <dbReference type="ARBA" id="ARBA00022989"/>
    </source>
</evidence>
<dbReference type="Gene3D" id="1.20.1720.10">
    <property type="entry name" value="Multidrug resistance protein D"/>
    <property type="match status" value="1"/>
</dbReference>
<dbReference type="GeneID" id="28742393"/>
<reference evidence="6 7" key="1">
    <citation type="submission" date="2015-06" db="EMBL/GenBank/DDBJ databases">
        <title>Draft genome of the ant-associated black yeast Phialophora attae CBS 131958.</title>
        <authorList>
            <person name="Moreno L.F."/>
            <person name="Stielow B.J."/>
            <person name="de Hoog S."/>
            <person name="Vicente V.A."/>
            <person name="Weiss V.A."/>
            <person name="de Vries M."/>
            <person name="Cruz L.M."/>
            <person name="Souza E.M."/>
        </authorList>
    </citation>
    <scope>NUCLEOTIDE SEQUENCE [LARGE SCALE GENOMIC DNA]</scope>
    <source>
        <strain evidence="6 7">CBS 131958</strain>
    </source>
</reference>
<feature type="transmembrane region" description="Helical" evidence="5">
    <location>
        <begin position="290"/>
        <end position="315"/>
    </location>
</feature>
<gene>
    <name evidence="6" type="ORF">AB675_9937</name>
</gene>
<dbReference type="EMBL" id="LFJN01000041">
    <property type="protein sequence ID" value="KPI35330.1"/>
    <property type="molecule type" value="Genomic_DNA"/>
</dbReference>
<keyword evidence="2 5" id="KW-0812">Transmembrane</keyword>
<accession>A0A0N1NVN2</accession>
<evidence type="ECO:0000256" key="1">
    <source>
        <dbReference type="ARBA" id="ARBA00004141"/>
    </source>
</evidence>
<dbReference type="PANTHER" id="PTHR23502:SF60">
    <property type="entry name" value="MAJOR FACILITATOR SUPERFAMILY (MFS) PROFILE DOMAIN-CONTAINING PROTEIN-RELATED"/>
    <property type="match status" value="1"/>
</dbReference>
<feature type="transmembrane region" description="Helical" evidence="5">
    <location>
        <begin position="115"/>
        <end position="132"/>
    </location>
</feature>
<dbReference type="RefSeq" id="XP_017995293.1">
    <property type="nucleotide sequence ID" value="XM_018150513.1"/>
</dbReference>
<evidence type="ECO:0000313" key="7">
    <source>
        <dbReference type="Proteomes" id="UP000038010"/>
    </source>
</evidence>